<dbReference type="Proteomes" id="UP000557307">
    <property type="component" value="Unassembled WGS sequence"/>
</dbReference>
<sequence>MLACASIQYARVSARRACPKYLPAVEWSMAPAITASGNSAYVAPDEPALNQ</sequence>
<evidence type="ECO:0000313" key="1">
    <source>
        <dbReference type="EMBL" id="MBB5284113.1"/>
    </source>
</evidence>
<reference evidence="1 2" key="1">
    <citation type="submission" date="2020-08" db="EMBL/GenBank/DDBJ databases">
        <title>Genomic Encyclopedia of Type Strains, Phase IV (KMG-IV): sequencing the most valuable type-strain genomes for metagenomic binning, comparative biology and taxonomic classification.</title>
        <authorList>
            <person name="Goeker M."/>
        </authorList>
    </citation>
    <scope>NUCLEOTIDE SEQUENCE [LARGE SCALE GENOMIC DNA]</scope>
    <source>
        <strain evidence="1 2">DSM 105074</strain>
    </source>
</reference>
<accession>A0A840TS75</accession>
<dbReference type="EMBL" id="JACHGF010000003">
    <property type="protein sequence ID" value="MBB5284113.1"/>
    <property type="molecule type" value="Genomic_DNA"/>
</dbReference>
<dbReference type="RefSeq" id="WP_184174076.1">
    <property type="nucleotide sequence ID" value="NZ_JACHGF010000003.1"/>
</dbReference>
<proteinExistence type="predicted"/>
<dbReference type="AlphaFoldDB" id="A0A840TS75"/>
<keyword evidence="2" id="KW-1185">Reference proteome</keyword>
<evidence type="ECO:0000313" key="2">
    <source>
        <dbReference type="Proteomes" id="UP000557307"/>
    </source>
</evidence>
<organism evidence="1 2">
    <name type="scientific">Rhabdobacter roseus</name>
    <dbReference type="NCBI Taxonomy" id="1655419"/>
    <lineage>
        <taxon>Bacteria</taxon>
        <taxon>Pseudomonadati</taxon>
        <taxon>Bacteroidota</taxon>
        <taxon>Cytophagia</taxon>
        <taxon>Cytophagales</taxon>
        <taxon>Cytophagaceae</taxon>
        <taxon>Rhabdobacter</taxon>
    </lineage>
</organism>
<comment type="caution">
    <text evidence="1">The sequence shown here is derived from an EMBL/GenBank/DDBJ whole genome shotgun (WGS) entry which is preliminary data.</text>
</comment>
<gene>
    <name evidence="1" type="ORF">HNQ92_002256</name>
</gene>
<protein>
    <submittedName>
        <fullName evidence="1">Uncharacterized protein</fullName>
    </submittedName>
</protein>
<name>A0A840TS75_9BACT</name>